<feature type="domain" description="HAMP" evidence="7">
    <location>
        <begin position="455"/>
        <end position="507"/>
    </location>
</feature>
<keyword evidence="1" id="KW-0145">Chemotaxis</keyword>
<dbReference type="SMART" id="SM00283">
    <property type="entry name" value="MA"/>
    <property type="match status" value="1"/>
</dbReference>
<evidence type="ECO:0000313" key="8">
    <source>
        <dbReference type="EMBL" id="MBC2836743.1"/>
    </source>
</evidence>
<feature type="domain" description="HAMP" evidence="7">
    <location>
        <begin position="334"/>
        <end position="387"/>
    </location>
</feature>
<dbReference type="GO" id="GO:0016020">
    <property type="term" value="C:membrane"/>
    <property type="evidence" value="ECO:0007669"/>
    <property type="project" value="InterPro"/>
</dbReference>
<dbReference type="SMART" id="SM00304">
    <property type="entry name" value="HAMP"/>
    <property type="match status" value="3"/>
</dbReference>
<keyword evidence="9" id="KW-1185">Reference proteome</keyword>
<dbReference type="Gene3D" id="1.10.287.950">
    <property type="entry name" value="Methyl-accepting chemotaxis protein"/>
    <property type="match status" value="1"/>
</dbReference>
<feature type="region of interest" description="Disordered" evidence="4">
    <location>
        <begin position="389"/>
        <end position="449"/>
    </location>
</feature>
<comment type="caution">
    <text evidence="8">The sequence shown here is derived from an EMBL/GenBank/DDBJ whole genome shotgun (WGS) entry which is preliminary data.</text>
</comment>
<dbReference type="InterPro" id="IPR004089">
    <property type="entry name" value="MCPsignal_dom"/>
</dbReference>
<keyword evidence="3" id="KW-0807">Transducer</keyword>
<sequence>MVLLIAGAMEATVYVGLDAADRSADKMRALATERLPVLARSNTLLSDLADVNQGFAVLLAADDAATMQRAEEETRQHLAEIAERIGSSGDTAVVALVAEIDHRLKDLVAARHRGFVRKQDIDRVLRSMQDATTTIAEFTYRQTEGAQLALVGDAGRFIKDPATGEAGKTVIEGILRKSIDPIRRLTALDAQARTVFAAAIGVALSDDVNAIRMTKNAISAHAALLDLRAKQAEAELAAPVAQLVATADPATGIVAMQIALLQAQSAAEKSAAAAVQSVSELASHLSSSTETVLSRVESATAAMLELAESSQARLVSWSVAAALFLAACPLLAWVVLIAPIRRATRATALLSQGVLTAVDGLKAGRGELGQLTAALTVFRDTLRDKQRLETEERASREALAERRRAEERETLARARQTAEEKERQGRETAARLAAETAERDRQRSLAEAEQQERLAVQTRIVSALGEGLRRLSAGDLTTRIAEPFPGAYDRLRLDFNAATTVLGGLMADILVTAESIRAEAGTITGAADSLSRRTESNAATLEQTAAALSEITGLVRSTARQTAEANEIAADADAKARQGRGAAGRAQETMGAIARASAEITRILELIQGIAFQTNLLALNAGVEAARAGDSGRGFAVVASEVRALAQRTTDAAAEISALITGSATEVERGVTTVAEVDAALTEIGEAIATLNRTIAEVVQATQSQSTGLTEIDSAMSLLDQSTQSTAATAVDVTHSSEGLIGQLGRLREKLDTLTIGEVPPALPLADTRHRAA</sequence>
<keyword evidence="5" id="KW-0472">Membrane</keyword>
<dbReference type="InterPro" id="IPR051310">
    <property type="entry name" value="MCP_chemotaxis"/>
</dbReference>
<evidence type="ECO:0000256" key="5">
    <source>
        <dbReference type="SAM" id="Phobius"/>
    </source>
</evidence>
<reference evidence="8 9" key="1">
    <citation type="journal article" date="2017" name="Int. J. Syst. Evol. Microbiol.">
        <title>Gemmobacter straminiformis sp. nov., isolated from an artificial fountain.</title>
        <authorList>
            <person name="Kang J.Y."/>
            <person name="Kim M.J."/>
            <person name="Chun J."/>
            <person name="Son K.P."/>
            <person name="Jahng K.Y."/>
        </authorList>
    </citation>
    <scope>NUCLEOTIDE SEQUENCE [LARGE SCALE GENOMIC DNA]</scope>
    <source>
        <strain evidence="8 9">CAM-8</strain>
    </source>
</reference>
<proteinExistence type="inferred from homology"/>
<name>A0A842IBF5_9RHOB</name>
<feature type="transmembrane region" description="Helical" evidence="5">
    <location>
        <begin position="314"/>
        <end position="336"/>
    </location>
</feature>
<evidence type="ECO:0000256" key="3">
    <source>
        <dbReference type="PROSITE-ProRule" id="PRU00284"/>
    </source>
</evidence>
<dbReference type="PROSITE" id="PS50885">
    <property type="entry name" value="HAMP"/>
    <property type="match status" value="2"/>
</dbReference>
<dbReference type="Pfam" id="PF00015">
    <property type="entry name" value="MCPsignal"/>
    <property type="match status" value="1"/>
</dbReference>
<evidence type="ECO:0000256" key="1">
    <source>
        <dbReference type="ARBA" id="ARBA00022500"/>
    </source>
</evidence>
<protein>
    <recommendedName>
        <fullName evidence="10">Methyl-accepting chemotaxis protein</fullName>
    </recommendedName>
</protein>
<dbReference type="GO" id="GO:0006935">
    <property type="term" value="P:chemotaxis"/>
    <property type="evidence" value="ECO:0007669"/>
    <property type="project" value="UniProtKB-KW"/>
</dbReference>
<dbReference type="RefSeq" id="WP_185798354.1">
    <property type="nucleotide sequence ID" value="NZ_JACLQD010000004.1"/>
</dbReference>
<keyword evidence="5" id="KW-1133">Transmembrane helix</keyword>
<organism evidence="8 9">
    <name type="scientific">Paragemmobacter straminiformis</name>
    <dbReference type="NCBI Taxonomy" id="2045119"/>
    <lineage>
        <taxon>Bacteria</taxon>
        <taxon>Pseudomonadati</taxon>
        <taxon>Pseudomonadota</taxon>
        <taxon>Alphaproteobacteria</taxon>
        <taxon>Rhodobacterales</taxon>
        <taxon>Paracoccaceae</taxon>
        <taxon>Paragemmobacter</taxon>
    </lineage>
</organism>
<accession>A0A842IBF5</accession>
<evidence type="ECO:0000256" key="4">
    <source>
        <dbReference type="SAM" id="MobiDB-lite"/>
    </source>
</evidence>
<feature type="compositionally biased region" description="Basic and acidic residues" evidence="4">
    <location>
        <begin position="389"/>
        <end position="429"/>
    </location>
</feature>
<evidence type="ECO:0000259" key="7">
    <source>
        <dbReference type="PROSITE" id="PS50885"/>
    </source>
</evidence>
<dbReference type="Proteomes" id="UP000555411">
    <property type="component" value="Unassembled WGS sequence"/>
</dbReference>
<dbReference type="GO" id="GO:0007165">
    <property type="term" value="P:signal transduction"/>
    <property type="evidence" value="ECO:0007669"/>
    <property type="project" value="UniProtKB-KW"/>
</dbReference>
<evidence type="ECO:0000256" key="2">
    <source>
        <dbReference type="ARBA" id="ARBA00029447"/>
    </source>
</evidence>
<feature type="domain" description="Methyl-accepting transducer" evidence="6">
    <location>
        <begin position="512"/>
        <end position="741"/>
    </location>
</feature>
<evidence type="ECO:0000259" key="6">
    <source>
        <dbReference type="PROSITE" id="PS50111"/>
    </source>
</evidence>
<evidence type="ECO:0000313" key="9">
    <source>
        <dbReference type="Proteomes" id="UP000555411"/>
    </source>
</evidence>
<keyword evidence="5" id="KW-0812">Transmembrane</keyword>
<dbReference type="InterPro" id="IPR003660">
    <property type="entry name" value="HAMP_dom"/>
</dbReference>
<dbReference type="AlphaFoldDB" id="A0A842IBF5"/>
<dbReference type="PANTHER" id="PTHR43531">
    <property type="entry name" value="PROTEIN ICFG"/>
    <property type="match status" value="1"/>
</dbReference>
<gene>
    <name evidence="8" type="ORF">H7F16_14585</name>
</gene>
<dbReference type="PANTHER" id="PTHR43531:SF11">
    <property type="entry name" value="METHYL-ACCEPTING CHEMOTAXIS PROTEIN 3"/>
    <property type="match status" value="1"/>
</dbReference>
<evidence type="ECO:0008006" key="10">
    <source>
        <dbReference type="Google" id="ProtNLM"/>
    </source>
</evidence>
<dbReference type="SUPFAM" id="SSF58104">
    <property type="entry name" value="Methyl-accepting chemotaxis protein (MCP) signaling domain"/>
    <property type="match status" value="1"/>
</dbReference>
<dbReference type="PROSITE" id="PS50111">
    <property type="entry name" value="CHEMOTAXIS_TRANSDUC_2"/>
    <property type="match status" value="1"/>
</dbReference>
<feature type="compositionally biased region" description="Basic and acidic residues" evidence="4">
    <location>
        <begin position="436"/>
        <end position="449"/>
    </location>
</feature>
<comment type="similarity">
    <text evidence="2">Belongs to the methyl-accepting chemotaxis (MCP) protein family.</text>
</comment>
<dbReference type="EMBL" id="JACLQD010000004">
    <property type="protein sequence ID" value="MBC2836743.1"/>
    <property type="molecule type" value="Genomic_DNA"/>
</dbReference>